<feature type="region of interest" description="Disordered" evidence="6">
    <location>
        <begin position="166"/>
        <end position="269"/>
    </location>
</feature>
<dbReference type="Pfam" id="PF00014">
    <property type="entry name" value="Kunitz_BPTI"/>
    <property type="match status" value="1"/>
</dbReference>
<dbReference type="PANTHER" id="PTHR10083">
    <property type="entry name" value="KUNITZ-TYPE PROTEASE INHIBITOR-RELATED"/>
    <property type="match status" value="1"/>
</dbReference>
<feature type="domain" description="BPTI/Kunitz inhibitor" evidence="8">
    <location>
        <begin position="77"/>
        <end position="127"/>
    </location>
</feature>
<evidence type="ECO:0000256" key="4">
    <source>
        <dbReference type="ARBA" id="ARBA00022900"/>
    </source>
</evidence>
<keyword evidence="4" id="KW-0722">Serine protease inhibitor</keyword>
<feature type="signal peptide" evidence="7">
    <location>
        <begin position="1"/>
        <end position="24"/>
    </location>
</feature>
<dbReference type="OMA" id="CAIQHLQ"/>
<feature type="compositionally biased region" description="Polar residues" evidence="6">
    <location>
        <begin position="252"/>
        <end position="262"/>
    </location>
</feature>
<keyword evidence="7" id="KW-0732">Signal</keyword>
<evidence type="ECO:0000259" key="8">
    <source>
        <dbReference type="PROSITE" id="PS50279"/>
    </source>
</evidence>
<evidence type="ECO:0000256" key="1">
    <source>
        <dbReference type="ARBA" id="ARBA00004613"/>
    </source>
</evidence>
<evidence type="ECO:0000256" key="5">
    <source>
        <dbReference type="ARBA" id="ARBA00023157"/>
    </source>
</evidence>
<dbReference type="InterPro" id="IPR020901">
    <property type="entry name" value="Prtase_inh_Kunz-CS"/>
</dbReference>
<dbReference type="AlphaFoldDB" id="A0A8W8N8Y4"/>
<protein>
    <recommendedName>
        <fullName evidence="8">BPTI/Kunitz inhibitor domain-containing protein</fullName>
    </recommendedName>
</protein>
<keyword evidence="2" id="KW-0964">Secreted</keyword>
<dbReference type="EnsemblMetazoa" id="G5129.9">
    <property type="protein sequence ID" value="G5129.9:cds"/>
    <property type="gene ID" value="G5129"/>
</dbReference>
<evidence type="ECO:0000256" key="2">
    <source>
        <dbReference type="ARBA" id="ARBA00022525"/>
    </source>
</evidence>
<dbReference type="GO" id="GO:0005615">
    <property type="term" value="C:extracellular space"/>
    <property type="evidence" value="ECO:0007669"/>
    <property type="project" value="TreeGrafter"/>
</dbReference>
<evidence type="ECO:0000256" key="3">
    <source>
        <dbReference type="ARBA" id="ARBA00022690"/>
    </source>
</evidence>
<keyword evidence="3" id="KW-0646">Protease inhibitor</keyword>
<proteinExistence type="predicted"/>
<dbReference type="EnsemblMetazoa" id="G5129.7">
    <property type="protein sequence ID" value="G5129.7:cds"/>
    <property type="gene ID" value="G5129"/>
</dbReference>
<dbReference type="CDD" id="cd00109">
    <property type="entry name" value="Kunitz-type"/>
    <property type="match status" value="1"/>
</dbReference>
<evidence type="ECO:0000313" key="10">
    <source>
        <dbReference type="Proteomes" id="UP000005408"/>
    </source>
</evidence>
<organism evidence="9 10">
    <name type="scientific">Magallana gigas</name>
    <name type="common">Pacific oyster</name>
    <name type="synonym">Crassostrea gigas</name>
    <dbReference type="NCBI Taxonomy" id="29159"/>
    <lineage>
        <taxon>Eukaryota</taxon>
        <taxon>Metazoa</taxon>
        <taxon>Spiralia</taxon>
        <taxon>Lophotrochozoa</taxon>
        <taxon>Mollusca</taxon>
        <taxon>Bivalvia</taxon>
        <taxon>Autobranchia</taxon>
        <taxon>Pteriomorphia</taxon>
        <taxon>Ostreida</taxon>
        <taxon>Ostreoidea</taxon>
        <taxon>Ostreidae</taxon>
        <taxon>Magallana</taxon>
    </lineage>
</organism>
<feature type="chain" id="PRO_5042432063" description="BPTI/Kunitz inhibitor domain-containing protein" evidence="7">
    <location>
        <begin position="25"/>
        <end position="296"/>
    </location>
</feature>
<dbReference type="InterPro" id="IPR036880">
    <property type="entry name" value="Kunitz_BPTI_sf"/>
</dbReference>
<dbReference type="Proteomes" id="UP000005408">
    <property type="component" value="Unassembled WGS sequence"/>
</dbReference>
<comment type="subcellular location">
    <subcellularLocation>
        <location evidence="1">Secreted</location>
    </subcellularLocation>
</comment>
<dbReference type="GO" id="GO:0004867">
    <property type="term" value="F:serine-type endopeptidase inhibitor activity"/>
    <property type="evidence" value="ECO:0007669"/>
    <property type="project" value="UniProtKB-KW"/>
</dbReference>
<dbReference type="InterPro" id="IPR050098">
    <property type="entry name" value="TFPI/VKTCI-like"/>
</dbReference>
<dbReference type="SUPFAM" id="SSF57362">
    <property type="entry name" value="BPTI-like"/>
    <property type="match status" value="1"/>
</dbReference>
<evidence type="ECO:0000313" key="9">
    <source>
        <dbReference type="EnsemblMetazoa" id="G5129.7:cds"/>
    </source>
</evidence>
<accession>A0A8W8N8Y4</accession>
<dbReference type="PRINTS" id="PR00759">
    <property type="entry name" value="BASICPTASE"/>
</dbReference>
<dbReference type="Gene3D" id="4.10.410.10">
    <property type="entry name" value="Pancreatic trypsin inhibitor Kunitz domain"/>
    <property type="match status" value="1"/>
</dbReference>
<dbReference type="PROSITE" id="PS50279">
    <property type="entry name" value="BPTI_KUNITZ_2"/>
    <property type="match status" value="1"/>
</dbReference>
<feature type="compositionally biased region" description="Basic residues" evidence="6">
    <location>
        <begin position="179"/>
        <end position="242"/>
    </location>
</feature>
<evidence type="ECO:0000256" key="7">
    <source>
        <dbReference type="SAM" id="SignalP"/>
    </source>
</evidence>
<keyword evidence="5" id="KW-1015">Disulfide bond</keyword>
<dbReference type="PANTHER" id="PTHR10083:SF376">
    <property type="entry name" value="SERINE PEPTIDASE INHIBITOR, KUNITZ TYPE, 3"/>
    <property type="match status" value="1"/>
</dbReference>
<keyword evidence="10" id="KW-1185">Reference proteome</keyword>
<evidence type="ECO:0000256" key="6">
    <source>
        <dbReference type="SAM" id="MobiDB-lite"/>
    </source>
</evidence>
<dbReference type="InterPro" id="IPR002223">
    <property type="entry name" value="Kunitz_BPTI"/>
</dbReference>
<dbReference type="SMART" id="SM00131">
    <property type="entry name" value="KU"/>
    <property type="match status" value="1"/>
</dbReference>
<name>A0A8W8N8Y4_MAGGI</name>
<reference evidence="9" key="1">
    <citation type="submission" date="2022-08" db="UniProtKB">
        <authorList>
            <consortium name="EnsemblMetazoa"/>
        </authorList>
    </citation>
    <scope>IDENTIFICATION</scope>
    <source>
        <strain evidence="9">05x7-T-G4-1.051#20</strain>
    </source>
</reference>
<dbReference type="EnsemblMetazoa" id="G5129.6">
    <property type="protein sequence ID" value="G5129.6:cds"/>
    <property type="gene ID" value="G5129"/>
</dbReference>
<sequence>MWDSILYTCLCVLLLGGQVTESSSLDIGPRAKRKCEEANKSCSKEEVCAIQHLQWPMNMSFPVCVPAKYVRVKMRICDLPPQPGDCGARYQRWFYNKNIKECMIFSFQGCRGNQNNFRSKEECEENCIAYFDKNMKKSVSNFQPVRSPRIVTEQFVKDQAVISTSPLVRSRATDPHQKELRRKRRLERKKLRQLKRDRKNGKKKRRRSGKGKKRKNRNRKNKKNKKKRRKNKKNKRRKKKLKPTNDRPEIDLSNTDTKSKSNGAPDFELISILDKTKDTMKSNIEKIKAEADTQKD</sequence>
<dbReference type="OrthoDB" id="4473401at2759"/>
<dbReference type="PROSITE" id="PS00280">
    <property type="entry name" value="BPTI_KUNITZ_1"/>
    <property type="match status" value="1"/>
</dbReference>